<accession>A0ABQ9GGW7</accession>
<sequence length="494" mass="54309">MEAAATCAAGRLVGFGSSRTSSAIFGSTKGMLGSLRLGCTLRAPLAAAARTNSPGRPDALRRDEPHYARRPWERRTRMGHAFQEGGFAGPISKLRGVMALYGSRYRDRPLGIVHHLADPRTPNHVQSVTPNTNRVRFPAKSLPVFRMWESCRTTPTGRRQLFNFLETSNSEPSDWLAGSNPALLLAGELSIGLAWARRYRLPGKRKGGRGNSLRGKGETQGDHADGEVRNGFDFRWGHSHKTRHWSAGFLGEFPVFPPTFHSGAAPYSSRLTLVGSQNLDVKSLSNLSPSTPLCLKFLPADRRIAVDRAPAHYTRKSGFEFPLKTWMKCGEWRGRGGAVVRLLASHQGEPGSIPGGLAHGVSHVSIVPEDGAGRRVFLGDLPFLPPLYYDAAPFSPLLTLIGSQDLDVDSRPNLSILYFSPLAIHNNEKNVLWCGSNIKSQRQNWPEEAMGNAVTAFLSDSTEYSKSAELFIISQTTLELCIVKRKRRDYDGLP</sequence>
<evidence type="ECO:0000256" key="1">
    <source>
        <dbReference type="SAM" id="MobiDB-lite"/>
    </source>
</evidence>
<proteinExistence type="predicted"/>
<keyword evidence="3" id="KW-1185">Reference proteome</keyword>
<reference evidence="2 3" key="1">
    <citation type="submission" date="2023-02" db="EMBL/GenBank/DDBJ databases">
        <title>LHISI_Scaffold_Assembly.</title>
        <authorList>
            <person name="Stuart O.P."/>
            <person name="Cleave R."/>
            <person name="Magrath M.J.L."/>
            <person name="Mikheyev A.S."/>
        </authorList>
    </citation>
    <scope>NUCLEOTIDE SEQUENCE [LARGE SCALE GENOMIC DNA]</scope>
    <source>
        <strain evidence="2">Daus_M_001</strain>
        <tissue evidence="2">Leg muscle</tissue>
    </source>
</reference>
<dbReference type="EMBL" id="JARBHB010000012">
    <property type="protein sequence ID" value="KAJ8871256.1"/>
    <property type="molecule type" value="Genomic_DNA"/>
</dbReference>
<feature type="compositionally biased region" description="Basic and acidic residues" evidence="1">
    <location>
        <begin position="215"/>
        <end position="226"/>
    </location>
</feature>
<comment type="caution">
    <text evidence="2">The sequence shown here is derived from an EMBL/GenBank/DDBJ whole genome shotgun (WGS) entry which is preliminary data.</text>
</comment>
<organism evidence="2 3">
    <name type="scientific">Dryococelus australis</name>
    <dbReference type="NCBI Taxonomy" id="614101"/>
    <lineage>
        <taxon>Eukaryota</taxon>
        <taxon>Metazoa</taxon>
        <taxon>Ecdysozoa</taxon>
        <taxon>Arthropoda</taxon>
        <taxon>Hexapoda</taxon>
        <taxon>Insecta</taxon>
        <taxon>Pterygota</taxon>
        <taxon>Neoptera</taxon>
        <taxon>Polyneoptera</taxon>
        <taxon>Phasmatodea</taxon>
        <taxon>Verophasmatodea</taxon>
        <taxon>Anareolatae</taxon>
        <taxon>Phasmatidae</taxon>
        <taxon>Eurycanthinae</taxon>
        <taxon>Dryococelus</taxon>
    </lineage>
</organism>
<evidence type="ECO:0000313" key="3">
    <source>
        <dbReference type="Proteomes" id="UP001159363"/>
    </source>
</evidence>
<evidence type="ECO:0000313" key="2">
    <source>
        <dbReference type="EMBL" id="KAJ8871256.1"/>
    </source>
</evidence>
<dbReference type="Proteomes" id="UP001159363">
    <property type="component" value="Chromosome 11"/>
</dbReference>
<feature type="region of interest" description="Disordered" evidence="1">
    <location>
        <begin position="205"/>
        <end position="226"/>
    </location>
</feature>
<gene>
    <name evidence="2" type="ORF">PR048_027562</name>
</gene>
<name>A0ABQ9GGW7_9NEOP</name>
<evidence type="ECO:0008006" key="4">
    <source>
        <dbReference type="Google" id="ProtNLM"/>
    </source>
</evidence>
<protein>
    <recommendedName>
        <fullName evidence="4">Ribosomal protein L2</fullName>
    </recommendedName>
</protein>